<dbReference type="EMBL" id="MLJW01009234">
    <property type="protein sequence ID" value="OIQ63181.1"/>
    <property type="molecule type" value="Genomic_DNA"/>
</dbReference>
<accession>A0A1J5PHZ2</accession>
<organism evidence="1">
    <name type="scientific">mine drainage metagenome</name>
    <dbReference type="NCBI Taxonomy" id="410659"/>
    <lineage>
        <taxon>unclassified sequences</taxon>
        <taxon>metagenomes</taxon>
        <taxon>ecological metagenomes</taxon>
    </lineage>
</organism>
<reference evidence="1" key="1">
    <citation type="submission" date="2016-10" db="EMBL/GenBank/DDBJ databases">
        <title>Sequence of Gallionella enrichment culture.</title>
        <authorList>
            <person name="Poehlein A."/>
            <person name="Muehling M."/>
            <person name="Daniel R."/>
        </authorList>
    </citation>
    <scope>NUCLEOTIDE SEQUENCE</scope>
</reference>
<name>A0A1J5PHZ2_9ZZZZ</name>
<protein>
    <submittedName>
        <fullName evidence="1">Uncharacterized protein</fullName>
    </submittedName>
</protein>
<evidence type="ECO:0000313" key="1">
    <source>
        <dbReference type="EMBL" id="OIQ63181.1"/>
    </source>
</evidence>
<sequence>MAPGRVCPGYIKAIGQFNIIITNRHAVFAQSHFIGGNRAAHTQTRVGIDVIAANKTFHQFIDHIIFFSKALPRCIKCHRVRSILIDKSFKNSGGTVKGLIPAYPLHGHIFIIPHLRVKQPVALIIYSVMQVEAFAAQHPLVYGMRRISFNQYIAALVLVDKHAATHPAITTGRS</sequence>
<gene>
    <name evidence="1" type="ORF">GALL_552800</name>
</gene>
<proteinExistence type="predicted"/>
<comment type="caution">
    <text evidence="1">The sequence shown here is derived from an EMBL/GenBank/DDBJ whole genome shotgun (WGS) entry which is preliminary data.</text>
</comment>
<dbReference type="AlphaFoldDB" id="A0A1J5PHZ2"/>